<dbReference type="Gene3D" id="3.10.28.10">
    <property type="entry name" value="Homing endonucleases"/>
    <property type="match status" value="1"/>
</dbReference>
<evidence type="ECO:0000313" key="2">
    <source>
        <dbReference type="EMBL" id="QAY08779.1"/>
    </source>
</evidence>
<gene>
    <name evidence="2" type="primary">129</name>
    <name evidence="2" type="ORF">SEA_GENIE2_129</name>
</gene>
<feature type="domain" description="Homing endonuclease LAGLIDADG" evidence="1">
    <location>
        <begin position="5"/>
        <end position="83"/>
    </location>
</feature>
<dbReference type="GO" id="GO:0004519">
    <property type="term" value="F:endonuclease activity"/>
    <property type="evidence" value="ECO:0007669"/>
    <property type="project" value="InterPro"/>
</dbReference>
<dbReference type="EMBL" id="MK359332">
    <property type="protein sequence ID" value="QAY08779.1"/>
    <property type="molecule type" value="Genomic_DNA"/>
</dbReference>
<dbReference type="Pfam" id="PF14528">
    <property type="entry name" value="LAGLIDADG_3"/>
    <property type="match status" value="1"/>
</dbReference>
<reference evidence="2 3" key="1">
    <citation type="submission" date="2019-01" db="EMBL/GenBank/DDBJ databases">
        <authorList>
            <person name="Lyon D.B."/>
            <person name="Harback M.R."/>
            <person name="Yucebas K."/>
            <person name="Mousa M."/>
            <person name="Fanegan A."/>
            <person name="Shaffer C.D."/>
            <person name="Weston-Hafer K.A."/>
            <person name="Garlena R.A."/>
            <person name="Russell D.A."/>
            <person name="Pope W.H."/>
            <person name="Jacobs-Sera D."/>
            <person name="Hendrix R.W."/>
            <person name="Hatfull G.F."/>
        </authorList>
    </citation>
    <scope>NUCLEOTIDE SEQUENCE [LARGE SCALE GENOMIC DNA]</scope>
</reference>
<organism evidence="2 3">
    <name type="scientific">Streptomyces phage Genie2</name>
    <dbReference type="NCBI Taxonomy" id="2502445"/>
    <lineage>
        <taxon>Viruses</taxon>
        <taxon>Duplodnaviria</taxon>
        <taxon>Heunggongvirae</taxon>
        <taxon>Uroviricota</taxon>
        <taxon>Caudoviricetes</taxon>
        <taxon>Stanwilliamsviridae</taxon>
        <taxon>Boydwoodruffvirinae</taxon>
        <taxon>Karimacvirus</taxon>
        <taxon>Karimacvirus yaboi</taxon>
        <taxon>Streptomyces virus Yaboi</taxon>
    </lineage>
</organism>
<accession>A0A411C4G4</accession>
<dbReference type="Proteomes" id="UP000290620">
    <property type="component" value="Segment"/>
</dbReference>
<name>A0A411C4G4_9CAUD</name>
<dbReference type="SUPFAM" id="SSF55608">
    <property type="entry name" value="Homing endonucleases"/>
    <property type="match status" value="1"/>
</dbReference>
<dbReference type="InterPro" id="IPR004860">
    <property type="entry name" value="LAGLIDADG_dom"/>
</dbReference>
<dbReference type="InterPro" id="IPR027434">
    <property type="entry name" value="Homing_endonucl"/>
</dbReference>
<evidence type="ECO:0000259" key="1">
    <source>
        <dbReference type="Pfam" id="PF14528"/>
    </source>
</evidence>
<sequence>MFKDTDIAWFAGLFEGEGTFMIQKKGTYAAGLAIQMTDKDVLERVASLFGGNVGIAYEAKNNWKTCYRWICSVDEADKIIKKIYPYLGERRRDKADFYMKLREPIVLKKRQEFTKKLNILLASNAGHSQRAIAEMFGVSQPYINKVLREMGKAST</sequence>
<proteinExistence type="predicted"/>
<evidence type="ECO:0000313" key="3">
    <source>
        <dbReference type="Proteomes" id="UP000290620"/>
    </source>
</evidence>
<protein>
    <recommendedName>
        <fullName evidence="1">Homing endonuclease LAGLIDADG domain-containing protein</fullName>
    </recommendedName>
</protein>